<evidence type="ECO:0000256" key="3">
    <source>
        <dbReference type="ARBA" id="ARBA00022692"/>
    </source>
</evidence>
<keyword evidence="5 6" id="KW-0472">Membrane</keyword>
<proteinExistence type="predicted"/>
<dbReference type="Proteomes" id="UP001162318">
    <property type="component" value="Unassembled WGS sequence"/>
</dbReference>
<evidence type="ECO:0000256" key="1">
    <source>
        <dbReference type="ARBA" id="ARBA00004651"/>
    </source>
</evidence>
<feature type="transmembrane region" description="Helical" evidence="6">
    <location>
        <begin position="50"/>
        <end position="71"/>
    </location>
</feature>
<dbReference type="PANTHER" id="PTHR42709">
    <property type="entry name" value="ALKALINE PHOSPHATASE LIKE PROTEIN"/>
    <property type="match status" value="1"/>
</dbReference>
<feature type="domain" description="VTT" evidence="7">
    <location>
        <begin position="30"/>
        <end position="159"/>
    </location>
</feature>
<dbReference type="EMBL" id="JAOCKX010000026">
    <property type="protein sequence ID" value="MDH2132880.1"/>
    <property type="molecule type" value="Genomic_DNA"/>
</dbReference>
<dbReference type="InterPro" id="IPR051311">
    <property type="entry name" value="DedA_domain"/>
</dbReference>
<dbReference type="InterPro" id="IPR032816">
    <property type="entry name" value="VTT_dom"/>
</dbReference>
<sequence length="206" mass="22526">MFDIITSILSALGGFGVFLLMLAENVFPPIPSEVILPLAGYTAAQGRGSLLVIVVAGTLGSAAGAVLWYYVGRWIGIDRLKRFASRHGRWLTLTPGEVDHVDRWFDRYGHWAVLFGRTVPGVRTLISVPAGVSGMPLGPFLLSTLAGSAIWTVILVLAGFELGERYNQVANVIEPVSNGVLALAVIWYLWRVATFGRSRRRSDRHH</sequence>
<feature type="transmembrane region" description="Helical" evidence="6">
    <location>
        <begin position="172"/>
        <end position="190"/>
    </location>
</feature>
<keyword evidence="4 6" id="KW-1133">Transmembrane helix</keyword>
<dbReference type="PANTHER" id="PTHR42709:SF6">
    <property type="entry name" value="UNDECAPRENYL PHOSPHATE TRANSPORTER A"/>
    <property type="match status" value="1"/>
</dbReference>
<feature type="transmembrane region" description="Helical" evidence="6">
    <location>
        <begin position="140"/>
        <end position="160"/>
    </location>
</feature>
<dbReference type="AlphaFoldDB" id="A0AA42WWI5"/>
<name>A0AA42WWI5_SPHYA</name>
<keyword evidence="2" id="KW-1003">Cell membrane</keyword>
<dbReference type="Pfam" id="PF09335">
    <property type="entry name" value="VTT_dom"/>
    <property type="match status" value="1"/>
</dbReference>
<comment type="subcellular location">
    <subcellularLocation>
        <location evidence="1">Cell membrane</location>
        <topology evidence="1">Multi-pass membrane protein</topology>
    </subcellularLocation>
</comment>
<evidence type="ECO:0000259" key="7">
    <source>
        <dbReference type="Pfam" id="PF09335"/>
    </source>
</evidence>
<keyword evidence="3 6" id="KW-0812">Transmembrane</keyword>
<evidence type="ECO:0000256" key="5">
    <source>
        <dbReference type="ARBA" id="ARBA00023136"/>
    </source>
</evidence>
<dbReference type="RefSeq" id="WP_017503760.1">
    <property type="nucleotide sequence ID" value="NZ_JAOCKX010000026.1"/>
</dbReference>
<organism evidence="8 9">
    <name type="scientific">Sphingobium yanoikuyae</name>
    <name type="common">Sphingomonas yanoikuyae</name>
    <dbReference type="NCBI Taxonomy" id="13690"/>
    <lineage>
        <taxon>Bacteria</taxon>
        <taxon>Pseudomonadati</taxon>
        <taxon>Pseudomonadota</taxon>
        <taxon>Alphaproteobacteria</taxon>
        <taxon>Sphingomonadales</taxon>
        <taxon>Sphingomonadaceae</taxon>
        <taxon>Sphingobium</taxon>
    </lineage>
</organism>
<reference evidence="8" key="1">
    <citation type="submission" date="2022-09" db="EMBL/GenBank/DDBJ databases">
        <title>Intensive care unit water sources are persistently colonized with multi-drug resistant bacteria and are the site of extensive horizontal gene transfer of antibiotic resistance genes.</title>
        <authorList>
            <person name="Diorio-Toth L."/>
        </authorList>
    </citation>
    <scope>NUCLEOTIDE SEQUENCE</scope>
    <source>
        <strain evidence="8">GD03659</strain>
    </source>
</reference>
<evidence type="ECO:0000256" key="6">
    <source>
        <dbReference type="SAM" id="Phobius"/>
    </source>
</evidence>
<gene>
    <name evidence="8" type="ORF">N5J77_17260</name>
</gene>
<feature type="transmembrane region" description="Helical" evidence="6">
    <location>
        <begin position="7"/>
        <end position="30"/>
    </location>
</feature>
<accession>A0AA42WWI5</accession>
<dbReference type="GO" id="GO:0005886">
    <property type="term" value="C:plasma membrane"/>
    <property type="evidence" value="ECO:0007669"/>
    <property type="project" value="UniProtKB-SubCell"/>
</dbReference>
<evidence type="ECO:0000313" key="9">
    <source>
        <dbReference type="Proteomes" id="UP001162318"/>
    </source>
</evidence>
<comment type="caution">
    <text evidence="8">The sequence shown here is derived from an EMBL/GenBank/DDBJ whole genome shotgun (WGS) entry which is preliminary data.</text>
</comment>
<protein>
    <submittedName>
        <fullName evidence="8">DedA family protein</fullName>
    </submittedName>
</protein>
<evidence type="ECO:0000313" key="8">
    <source>
        <dbReference type="EMBL" id="MDH2132880.1"/>
    </source>
</evidence>
<evidence type="ECO:0000256" key="2">
    <source>
        <dbReference type="ARBA" id="ARBA00022475"/>
    </source>
</evidence>
<evidence type="ECO:0000256" key="4">
    <source>
        <dbReference type="ARBA" id="ARBA00022989"/>
    </source>
</evidence>